<comment type="caution">
    <text evidence="1">The sequence shown here is derived from an EMBL/GenBank/DDBJ whole genome shotgun (WGS) entry which is preliminary data.</text>
</comment>
<proteinExistence type="predicted"/>
<dbReference type="EMBL" id="BARV01010265">
    <property type="protein sequence ID" value="GAI10113.1"/>
    <property type="molecule type" value="Genomic_DNA"/>
</dbReference>
<dbReference type="AlphaFoldDB" id="X1KTU1"/>
<reference evidence="1" key="1">
    <citation type="journal article" date="2014" name="Front. Microbiol.">
        <title>High frequency of phylogenetically diverse reductive dehalogenase-homologous genes in deep subseafloor sedimentary metagenomes.</title>
        <authorList>
            <person name="Kawai M."/>
            <person name="Futagami T."/>
            <person name="Toyoda A."/>
            <person name="Takaki Y."/>
            <person name="Nishi S."/>
            <person name="Hori S."/>
            <person name="Arai W."/>
            <person name="Tsubouchi T."/>
            <person name="Morono Y."/>
            <person name="Uchiyama I."/>
            <person name="Ito T."/>
            <person name="Fujiyama A."/>
            <person name="Inagaki F."/>
            <person name="Takami H."/>
        </authorList>
    </citation>
    <scope>NUCLEOTIDE SEQUENCE</scope>
    <source>
        <strain evidence="1">Expedition CK06-06</strain>
    </source>
</reference>
<organism evidence="1">
    <name type="scientific">marine sediment metagenome</name>
    <dbReference type="NCBI Taxonomy" id="412755"/>
    <lineage>
        <taxon>unclassified sequences</taxon>
        <taxon>metagenomes</taxon>
        <taxon>ecological metagenomes</taxon>
    </lineage>
</organism>
<protein>
    <recommendedName>
        <fullName evidence="2">UDP-glucose/GDP-mannose dehydrogenase C-terminal domain-containing protein</fullName>
    </recommendedName>
</protein>
<gene>
    <name evidence="1" type="ORF">S06H3_19936</name>
</gene>
<accession>X1KTU1</accession>
<name>X1KTU1_9ZZZZ</name>
<feature type="non-terminal residue" evidence="1">
    <location>
        <position position="1"/>
    </location>
</feature>
<evidence type="ECO:0000313" key="1">
    <source>
        <dbReference type="EMBL" id="GAI10113.1"/>
    </source>
</evidence>
<sequence>VTETSVILNHKYNFKKVILKPSTPPLETLQQFGKTPKNIIQHMQTPIIIDRRKIYNPKEFSNKLNFTAIGLGK</sequence>
<evidence type="ECO:0008006" key="2">
    <source>
        <dbReference type="Google" id="ProtNLM"/>
    </source>
</evidence>